<reference evidence="4" key="1">
    <citation type="submission" date="2023-07" db="EMBL/GenBank/DDBJ databases">
        <title>30 novel species of actinomycetes from the DSMZ collection.</title>
        <authorList>
            <person name="Nouioui I."/>
        </authorList>
    </citation>
    <scope>NUCLEOTIDE SEQUENCE [LARGE SCALE GENOMIC DNA]</scope>
    <source>
        <strain evidence="4">DSM 41770</strain>
    </source>
</reference>
<organism evidence="3 4">
    <name type="scientific">Streptomyces salyersiae</name>
    <dbReference type="NCBI Taxonomy" id="3075530"/>
    <lineage>
        <taxon>Bacteria</taxon>
        <taxon>Bacillati</taxon>
        <taxon>Actinomycetota</taxon>
        <taxon>Actinomycetes</taxon>
        <taxon>Kitasatosporales</taxon>
        <taxon>Streptomycetaceae</taxon>
        <taxon>Streptomyces</taxon>
    </lineage>
</organism>
<dbReference type="InterPro" id="IPR012349">
    <property type="entry name" value="Split_barrel_FMN-bd"/>
</dbReference>
<keyword evidence="1" id="KW-0560">Oxidoreductase</keyword>
<name>A0ABU2RLS6_9ACTN</name>
<evidence type="ECO:0000259" key="2">
    <source>
        <dbReference type="Pfam" id="PF01243"/>
    </source>
</evidence>
<dbReference type="Proteomes" id="UP001183777">
    <property type="component" value="Unassembled WGS sequence"/>
</dbReference>
<dbReference type="InterPro" id="IPR011576">
    <property type="entry name" value="Pyridox_Oxase_N"/>
</dbReference>
<sequence length="142" mass="16095">MALTREEREQFLAEPHVAALAVEAGRQDRAPLTVPIWYQYEPGGEVWIMTGRHSRKGLAIAEAGRFGLMVDRVTPTVRYVSVEGPVVSTRPATREQLVEISSRYLPAEKVDAYVDFAWKEHGEQVVIRLRPEHWLSSDLGRV</sequence>
<proteinExistence type="predicted"/>
<dbReference type="Gene3D" id="2.30.110.10">
    <property type="entry name" value="Electron Transport, Fmn-binding Protein, Chain A"/>
    <property type="match status" value="1"/>
</dbReference>
<comment type="caution">
    <text evidence="3">The sequence shown here is derived from an EMBL/GenBank/DDBJ whole genome shotgun (WGS) entry which is preliminary data.</text>
</comment>
<dbReference type="InterPro" id="IPR052019">
    <property type="entry name" value="F420H2_bilvrd_red/Heme_oxyg"/>
</dbReference>
<dbReference type="EMBL" id="JAVREX010000006">
    <property type="protein sequence ID" value="MDT0429452.1"/>
    <property type="molecule type" value="Genomic_DNA"/>
</dbReference>
<evidence type="ECO:0000256" key="1">
    <source>
        <dbReference type="ARBA" id="ARBA00023002"/>
    </source>
</evidence>
<gene>
    <name evidence="3" type="ORF">RM649_17630</name>
</gene>
<dbReference type="PANTHER" id="PTHR35176:SF6">
    <property type="entry name" value="HEME OXYGENASE HI_0854-RELATED"/>
    <property type="match status" value="1"/>
</dbReference>
<protein>
    <submittedName>
        <fullName evidence="3">Pyridoxamine 5'-phosphate oxidase family protein</fullName>
    </submittedName>
</protein>
<dbReference type="Pfam" id="PF01243">
    <property type="entry name" value="PNPOx_N"/>
    <property type="match status" value="1"/>
</dbReference>
<keyword evidence="4" id="KW-1185">Reference proteome</keyword>
<accession>A0ABU2RLS6</accession>
<feature type="domain" description="Pyridoxamine 5'-phosphate oxidase N-terminal" evidence="2">
    <location>
        <begin position="6"/>
        <end position="135"/>
    </location>
</feature>
<dbReference type="PANTHER" id="PTHR35176">
    <property type="entry name" value="HEME OXYGENASE HI_0854-RELATED"/>
    <property type="match status" value="1"/>
</dbReference>
<dbReference type="SUPFAM" id="SSF50475">
    <property type="entry name" value="FMN-binding split barrel"/>
    <property type="match status" value="1"/>
</dbReference>
<dbReference type="RefSeq" id="WP_014044374.1">
    <property type="nucleotide sequence ID" value="NZ_JAVREX010000006.1"/>
</dbReference>
<evidence type="ECO:0000313" key="4">
    <source>
        <dbReference type="Proteomes" id="UP001183777"/>
    </source>
</evidence>
<evidence type="ECO:0000313" key="3">
    <source>
        <dbReference type="EMBL" id="MDT0429452.1"/>
    </source>
</evidence>